<evidence type="ECO:0000313" key="3">
    <source>
        <dbReference type="EMBL" id="SNS98996.1"/>
    </source>
</evidence>
<organism evidence="3 4">
    <name type="scientific">Pseudomonas segetis</name>
    <dbReference type="NCBI Taxonomy" id="298908"/>
    <lineage>
        <taxon>Bacteria</taxon>
        <taxon>Pseudomonadati</taxon>
        <taxon>Pseudomonadota</taxon>
        <taxon>Gammaproteobacteria</taxon>
        <taxon>Pseudomonadales</taxon>
        <taxon>Pseudomonadaceae</taxon>
        <taxon>Pseudomonas</taxon>
    </lineage>
</organism>
<dbReference type="AlphaFoldDB" id="A0A239IYZ0"/>
<protein>
    <submittedName>
        <fullName evidence="3">Uncharacterized protein</fullName>
    </submittedName>
</protein>
<evidence type="ECO:0000256" key="2">
    <source>
        <dbReference type="SAM" id="MobiDB-lite"/>
    </source>
</evidence>
<sequence length="153" mass="15996">MQIKTTEASSFAPTALRLSNVTVGNEQVKVGVSTESGPGGGIRLNLSQAGSVQSGQASKNQDIDDSDLPDNIKNTLKMIRQLRAELAARQAELDAILARPPSSDSQREANAVSTEIASLQGAISSANASLVSQMRKQDLSSEQLLSVATFIAG</sequence>
<evidence type="ECO:0000256" key="1">
    <source>
        <dbReference type="SAM" id="Coils"/>
    </source>
</evidence>
<dbReference type="Gene3D" id="1.20.120.1490">
    <property type="match status" value="1"/>
</dbReference>
<feature type="coiled-coil region" evidence="1">
    <location>
        <begin position="72"/>
        <end position="99"/>
    </location>
</feature>
<keyword evidence="4" id="KW-1185">Reference proteome</keyword>
<keyword evidence="1" id="KW-0175">Coiled coil</keyword>
<name>A0A239IYZ0_9PSED</name>
<feature type="compositionally biased region" description="Low complexity" evidence="2">
    <location>
        <begin position="49"/>
        <end position="58"/>
    </location>
</feature>
<dbReference type="Proteomes" id="UP000242915">
    <property type="component" value="Unassembled WGS sequence"/>
</dbReference>
<feature type="region of interest" description="Disordered" evidence="2">
    <location>
        <begin position="49"/>
        <end position="69"/>
    </location>
</feature>
<proteinExistence type="predicted"/>
<reference evidence="4" key="1">
    <citation type="submission" date="2017-06" db="EMBL/GenBank/DDBJ databases">
        <authorList>
            <person name="Varghese N."/>
            <person name="Submissions S."/>
        </authorList>
    </citation>
    <scope>NUCLEOTIDE SEQUENCE [LARGE SCALE GENOMIC DNA]</scope>
    <source>
        <strain evidence="4">CIP 108523</strain>
    </source>
</reference>
<accession>A0A239IYZ0</accession>
<dbReference type="EMBL" id="FZOG01000007">
    <property type="protein sequence ID" value="SNS98996.1"/>
    <property type="molecule type" value="Genomic_DNA"/>
</dbReference>
<gene>
    <name evidence="3" type="ORF">SAMN05216255_4107</name>
</gene>
<evidence type="ECO:0000313" key="4">
    <source>
        <dbReference type="Proteomes" id="UP000242915"/>
    </source>
</evidence>
<dbReference type="RefSeq" id="WP_089361095.1">
    <property type="nucleotide sequence ID" value="NZ_FZOG01000007.1"/>
</dbReference>